<dbReference type="EMBL" id="QGKX02001347">
    <property type="protein sequence ID" value="KAF3525107.1"/>
    <property type="molecule type" value="Genomic_DNA"/>
</dbReference>
<evidence type="ECO:0000313" key="3">
    <source>
        <dbReference type="Proteomes" id="UP000712600"/>
    </source>
</evidence>
<feature type="compositionally biased region" description="Polar residues" evidence="1">
    <location>
        <begin position="160"/>
        <end position="177"/>
    </location>
</feature>
<feature type="region of interest" description="Disordered" evidence="1">
    <location>
        <begin position="156"/>
        <end position="189"/>
    </location>
</feature>
<proteinExistence type="predicted"/>
<comment type="caution">
    <text evidence="2">The sequence shown here is derived from an EMBL/GenBank/DDBJ whole genome shotgun (WGS) entry which is preliminary data.</text>
</comment>
<evidence type="ECO:0000313" key="2">
    <source>
        <dbReference type="EMBL" id="KAF3525107.1"/>
    </source>
</evidence>
<gene>
    <name evidence="2" type="ORF">F2Q69_00047177</name>
</gene>
<reference evidence="2" key="1">
    <citation type="submission" date="2019-12" db="EMBL/GenBank/DDBJ databases">
        <title>Genome sequencing and annotation of Brassica cretica.</title>
        <authorList>
            <person name="Studholme D.J."/>
            <person name="Sarris P."/>
        </authorList>
    </citation>
    <scope>NUCLEOTIDE SEQUENCE</scope>
    <source>
        <strain evidence="2">PFS-109/04</strain>
        <tissue evidence="2">Leaf</tissue>
    </source>
</reference>
<dbReference type="Proteomes" id="UP000712600">
    <property type="component" value="Unassembled WGS sequence"/>
</dbReference>
<dbReference type="AlphaFoldDB" id="A0A8S9PQY0"/>
<protein>
    <submittedName>
        <fullName evidence="2">Uncharacterized protein</fullName>
    </submittedName>
</protein>
<evidence type="ECO:0000256" key="1">
    <source>
        <dbReference type="SAM" id="MobiDB-lite"/>
    </source>
</evidence>
<organism evidence="2 3">
    <name type="scientific">Brassica cretica</name>
    <name type="common">Mustard</name>
    <dbReference type="NCBI Taxonomy" id="69181"/>
    <lineage>
        <taxon>Eukaryota</taxon>
        <taxon>Viridiplantae</taxon>
        <taxon>Streptophyta</taxon>
        <taxon>Embryophyta</taxon>
        <taxon>Tracheophyta</taxon>
        <taxon>Spermatophyta</taxon>
        <taxon>Magnoliopsida</taxon>
        <taxon>eudicotyledons</taxon>
        <taxon>Gunneridae</taxon>
        <taxon>Pentapetalae</taxon>
        <taxon>rosids</taxon>
        <taxon>malvids</taxon>
        <taxon>Brassicales</taxon>
        <taxon>Brassicaceae</taxon>
        <taxon>Brassiceae</taxon>
        <taxon>Brassica</taxon>
    </lineage>
</organism>
<sequence>MIIGGSQYCADNVSAFKGYQRKADTSENSLAWSAPNDFMKGAITFDEEEAGGIDQPHCDPLVIDLVIRDLKGTAAADNIEKTTTTKITAVNADVNTTAFEEVKKMFSYFKIKSTEQVKVMSSLATQVEGLTTKIRAVLPCGATQIRGKRLDFVTPVDRSANAQRKSSGQNPDETTLVPTRKVPEDLPPI</sequence>
<accession>A0A8S9PQY0</accession>
<name>A0A8S9PQY0_BRACR</name>